<feature type="compositionally biased region" description="Polar residues" evidence="2">
    <location>
        <begin position="488"/>
        <end position="505"/>
    </location>
</feature>
<evidence type="ECO:0000259" key="3">
    <source>
        <dbReference type="PROSITE" id="PS51272"/>
    </source>
</evidence>
<evidence type="ECO:0000256" key="1">
    <source>
        <dbReference type="ARBA" id="ARBA00022729"/>
    </source>
</evidence>
<dbReference type="InterPro" id="IPR014755">
    <property type="entry name" value="Cu-Rt/internalin_Ig-like"/>
</dbReference>
<keyword evidence="5" id="KW-1185">Reference proteome</keyword>
<feature type="domain" description="SLH" evidence="3">
    <location>
        <begin position="105"/>
        <end position="168"/>
    </location>
</feature>
<dbReference type="InterPro" id="IPR001119">
    <property type="entry name" value="SLH_dom"/>
</dbReference>
<dbReference type="EMBL" id="RXNR01000052">
    <property type="protein sequence ID" value="RTQ90201.1"/>
    <property type="molecule type" value="Genomic_DNA"/>
</dbReference>
<keyword evidence="1" id="KW-0732">Signal</keyword>
<feature type="region of interest" description="Disordered" evidence="2">
    <location>
        <begin position="481"/>
        <end position="528"/>
    </location>
</feature>
<comment type="caution">
    <text evidence="4">The sequence shown here is derived from an EMBL/GenBank/DDBJ whole genome shotgun (WGS) entry which is preliminary data.</text>
</comment>
<name>A0A3S0HIP4_9BACI</name>
<dbReference type="Gene3D" id="2.60.40.1220">
    <property type="match status" value="1"/>
</dbReference>
<dbReference type="Proteomes" id="UP000276349">
    <property type="component" value="Unassembled WGS sequence"/>
</dbReference>
<dbReference type="InterPro" id="IPR046780">
    <property type="entry name" value="aBig_2"/>
</dbReference>
<proteinExistence type="predicted"/>
<dbReference type="PROSITE" id="PS51272">
    <property type="entry name" value="SLH"/>
    <property type="match status" value="3"/>
</dbReference>
<evidence type="ECO:0000256" key="2">
    <source>
        <dbReference type="SAM" id="MobiDB-lite"/>
    </source>
</evidence>
<protein>
    <submittedName>
        <fullName evidence="4">S-layer homology domain-containing protein</fullName>
    </submittedName>
</protein>
<accession>A0A3S0HIP4</accession>
<dbReference type="OrthoDB" id="57539at2"/>
<dbReference type="InterPro" id="IPR051465">
    <property type="entry name" value="Cell_Envelope_Struct_Comp"/>
</dbReference>
<organism evidence="4 5">
    <name type="scientific">Lysinibacillus telephonicus</name>
    <dbReference type="NCBI Taxonomy" id="1714840"/>
    <lineage>
        <taxon>Bacteria</taxon>
        <taxon>Bacillati</taxon>
        <taxon>Bacillota</taxon>
        <taxon>Bacilli</taxon>
        <taxon>Bacillales</taxon>
        <taxon>Bacillaceae</taxon>
        <taxon>Lysinibacillus</taxon>
    </lineage>
</organism>
<evidence type="ECO:0000313" key="5">
    <source>
        <dbReference type="Proteomes" id="UP000276349"/>
    </source>
</evidence>
<dbReference type="Pfam" id="PF00395">
    <property type="entry name" value="SLH"/>
    <property type="match status" value="3"/>
</dbReference>
<feature type="compositionally biased region" description="Basic and acidic residues" evidence="2">
    <location>
        <begin position="514"/>
        <end position="526"/>
    </location>
</feature>
<gene>
    <name evidence="4" type="ORF">EKG35_15245</name>
</gene>
<dbReference type="Pfam" id="PF20578">
    <property type="entry name" value="aBig_2"/>
    <property type="match status" value="1"/>
</dbReference>
<evidence type="ECO:0000313" key="4">
    <source>
        <dbReference type="EMBL" id="RTQ90201.1"/>
    </source>
</evidence>
<feature type="domain" description="SLH" evidence="3">
    <location>
        <begin position="44"/>
        <end position="104"/>
    </location>
</feature>
<sequence length="1912" mass="201703">MKGACLMKKDTELYDKIFKTAMATAMATSALAVTAPDVSKANTDEDVFKDVKTTSDYYEYVNELFERGFVSGYPDGSYKPNGLLTRAHAAKILALNLGLDVTTDYQISFSDVSKGDWYYPYIAALRENGIIDGFEDGTFRPNTPITRNQMAKILVNGYGLQPTSTITLPFEDISSSHWAAPYIQTLFDLGVTIGQTDTSYGGGDTVTRANMAAFTIRAEKTTNYRDNRKPDANVISSIEDNKITIDGQVYYIAKELQPLLHERNLTVLNDANLDFVKIGTKVVGINNVELLNSGTAEKPLTLDLNGGTVEANITIAGDYINLANSNITGDITIKTGDQKQIEFNSLNLNGRLIVEGEENREQDSVIKLTNTTTGEIVVNRDKTKIITDNSTPSINVGGNVSEIEVAGKINAINFNGDQDVKVNGTLETNELTIETPIDVTLANKTHIQQVEVQQYDGTLIVPQDTTIDTLVKPKNISTSEAVKYPTGGSPSIGNVTDISDVTRPSTGGGSSGGGRDKDNDSSDRFTSKTITANNVVDAENADPLAVGMVGTTVTSDSANVAIAELKDGKINIVSKGPGTAIITVKEDAPSVREAQIIVTVDSNGNITHKIKRPVEVVQDKINAEPTPAAEDLLKLYDAIGLKGITADNVDNVTAAVKAAIKDKGKALTEDELKLTVDVALLPESIKKDNPSLQQVSTPLDLITAGPNGTVFDWVSATPVGDHSASINLENGEVILDNADNVSDQIKLGVKASNGTATKDASIDTVILGAEPQLLTVNNVIDAENADPLAVGMIGTTVTSSNENVATAEIIDGKINITVNVAGTAVITVKEDAPSVKEAQIIVTMDARGNITHTIKRPIEVVQDKVSAEPAPTAEDLLKLYEAVDLKGITADNVDNVTAAVKAAIKDKGEALTEDELKLTVDVALLPETIKKDNPSLQQVSTPPDLVTSGPNGTSFKWNSATKVGEHNASIDIGSGVVTQDSADNNNDQITLNVTATNGSATKDATIDTTIVEANKPYLVSATLNDVDLDGDTSAGDSITFVFSEPVVYSGTTEDHQIDEHLFGQDFVFGMGDDAYPIKATWSDDRTTLTMTIGGDTSSPNVFKVGSAISLVEGSVKDANGGESITNPVTLQLEPYEYTIVTPNLTGDFHYVDGTIVSEAAEKVASAITVSRYGVPVEGVEFSYGADDVASGTIASGTFTLKSVNVTKNGKTEKVTFANGETLNVSTTTILRVNDGAEVANGVNHSHVVNGLVKIITVDDSVTDTISVPKVTLANPVIIDGQNKLVFSGGLGVTATQNEVLLKNLMVTGGFSGAQNGDRGPVYISGSAKVTFEHATVDAPASGGYGYSAVLLKNANAKLVIKDSNISVHFAKADNPAYSAYGIRADAAGASIDIINSTVSSNGANGGSRTIQTAQGATVNITDSKIDVEVSTYTDVVYGIRLGDGSSLTLNGTNEISVTAPSADGFGIGNNVNYSNLNVSDTTVFDIDAAASGKRKAPYEFDPESLAALDNAWAKIDENLIKANNPSLQEVMEALSLPTDVDGVSVSWAANTVDGATINANGTVIRSNNDDADDVVTLTATLTHNGMTKTKDFQVTIKENKVPTIALATLVDSNSDGKASMGESVELTFSEPLTFSELFIGDQEFNLESGVWSEDKKKLTVTLQNDITTADTVTVKVNNLVDAANNSIDESLEELIVPSAVGAFKVSDVTITQNGAEPITVTQQGIYKFSVDINLTTNGEGFALDGVYVAQVSGGVMKKIETGTAIEKYDTVLELGGSPYTVVTVTEKVASGKDPVMTRSIRYPGNTYKAEIIQPSLIPSEGSEQIASFTISDVIELTGTSTRNQSVAITVGGEEIEKVVTLSSGMTATDLASTIATVFSNEFEGFSISADGADVILTANEKTSDVAISVQLK</sequence>
<reference evidence="4 5" key="1">
    <citation type="submission" date="2018-12" db="EMBL/GenBank/DDBJ databases">
        <authorList>
            <person name="Yu L."/>
        </authorList>
    </citation>
    <scope>NUCLEOTIDE SEQUENCE [LARGE SCALE GENOMIC DNA]</scope>
    <source>
        <strain evidence="4 5">S5H2222</strain>
    </source>
</reference>
<dbReference type="PANTHER" id="PTHR43308">
    <property type="entry name" value="OUTER MEMBRANE PROTEIN ALPHA-RELATED"/>
    <property type="match status" value="1"/>
</dbReference>
<dbReference type="PANTHER" id="PTHR43308:SF5">
    <property type="entry name" value="S-LAYER PROTEIN _ PEPTIDOGLYCAN ENDO-BETA-N-ACETYLGLUCOSAMINIDASE"/>
    <property type="match status" value="1"/>
</dbReference>
<feature type="domain" description="SLH" evidence="3">
    <location>
        <begin position="169"/>
        <end position="229"/>
    </location>
</feature>